<evidence type="ECO:0000313" key="2">
    <source>
        <dbReference type="Proteomes" id="UP001172708"/>
    </source>
</evidence>
<keyword evidence="2" id="KW-1185">Reference proteome</keyword>
<dbReference type="EMBL" id="JAUHQA010000001">
    <property type="protein sequence ID" value="MDN4480275.1"/>
    <property type="molecule type" value="Genomic_DNA"/>
</dbReference>
<reference evidence="1" key="1">
    <citation type="submission" date="2023-06" db="EMBL/GenBank/DDBJ databases">
        <title>Egi l300058.</title>
        <authorList>
            <person name="Gao L."/>
            <person name="Fang B.-Z."/>
            <person name="Li W.-J."/>
        </authorList>
    </citation>
    <scope>NUCLEOTIDE SEQUENCE</scope>
    <source>
        <strain evidence="1">EGI L300058</strain>
    </source>
</reference>
<comment type="caution">
    <text evidence="1">The sequence shown here is derived from an EMBL/GenBank/DDBJ whole genome shotgun (WGS) entry which is preliminary data.</text>
</comment>
<protein>
    <recommendedName>
        <fullName evidence="3">SseB protein N-terminal domain-containing protein</fullName>
    </recommendedName>
</protein>
<sequence>MTTESSDTELERLIAAAPEDDASRVRLMREVVRSVLVLPSASAATTLADITPVMFPPAAHPSPAVFTTAEGAGKVAHAAPYQLTITGFDLVVYLAPEQGLAVVGRQGVVVLEPELLASVRADLLQQGQPEGKD</sequence>
<proteinExistence type="predicted"/>
<accession>A0ABT8GFT3</accession>
<evidence type="ECO:0008006" key="3">
    <source>
        <dbReference type="Google" id="ProtNLM"/>
    </source>
</evidence>
<name>A0ABT8GFT3_9MICO</name>
<dbReference type="Proteomes" id="UP001172708">
    <property type="component" value="Unassembled WGS sequence"/>
</dbReference>
<evidence type="ECO:0000313" key="1">
    <source>
        <dbReference type="EMBL" id="MDN4480275.1"/>
    </source>
</evidence>
<organism evidence="1 2">
    <name type="scientific">Demequina muriae</name>
    <dbReference type="NCBI Taxonomy" id="3051664"/>
    <lineage>
        <taxon>Bacteria</taxon>
        <taxon>Bacillati</taxon>
        <taxon>Actinomycetota</taxon>
        <taxon>Actinomycetes</taxon>
        <taxon>Micrococcales</taxon>
        <taxon>Demequinaceae</taxon>
        <taxon>Demequina</taxon>
    </lineage>
</organism>
<gene>
    <name evidence="1" type="ORF">QQX02_04980</name>
</gene>
<dbReference type="RefSeq" id="WP_301141637.1">
    <property type="nucleotide sequence ID" value="NZ_JAUHQA010000001.1"/>
</dbReference>